<dbReference type="EMBL" id="BAABKM010000002">
    <property type="protein sequence ID" value="GAA4705806.1"/>
    <property type="molecule type" value="Genomic_DNA"/>
</dbReference>
<evidence type="ECO:0000256" key="1">
    <source>
        <dbReference type="SAM" id="Phobius"/>
    </source>
</evidence>
<keyword evidence="3" id="KW-1185">Reference proteome</keyword>
<evidence type="ECO:0000313" key="3">
    <source>
        <dbReference type="Proteomes" id="UP001499974"/>
    </source>
</evidence>
<proteinExistence type="predicted"/>
<name>A0ABP8XGU5_9ACTN</name>
<comment type="caution">
    <text evidence="2">The sequence shown here is derived from an EMBL/GenBank/DDBJ whole genome shotgun (WGS) entry which is preliminary data.</text>
</comment>
<feature type="transmembrane region" description="Helical" evidence="1">
    <location>
        <begin position="16"/>
        <end position="36"/>
    </location>
</feature>
<keyword evidence="1" id="KW-0472">Membrane</keyword>
<gene>
    <name evidence="2" type="ORF">GCM10023349_24630</name>
</gene>
<keyword evidence="1" id="KW-1133">Transmembrane helix</keyword>
<sequence length="175" mass="19565">MSTATAPPTIRLSRRAVVGVAVVLVIALVTAATWWFTHADERRVNAACETYLRQRELLRSALSETDEANGRAVAAKAGRTEDQYFNDADKVRSWIDQWLSESPGVIDSLDHDKGASSLDRDAVRSLTFVEEGFAELESLIEKSQPSEVADWLPEVRARMQMFDDTCLYAARSTWL</sequence>
<protein>
    <submittedName>
        <fullName evidence="2">Uncharacterized protein</fullName>
    </submittedName>
</protein>
<accession>A0ABP8XGU5</accession>
<organism evidence="2 3">
    <name type="scientific">Nocardioides conyzicola</name>
    <dbReference type="NCBI Taxonomy" id="1651781"/>
    <lineage>
        <taxon>Bacteria</taxon>
        <taxon>Bacillati</taxon>
        <taxon>Actinomycetota</taxon>
        <taxon>Actinomycetes</taxon>
        <taxon>Propionibacteriales</taxon>
        <taxon>Nocardioidaceae</taxon>
        <taxon>Nocardioides</taxon>
    </lineage>
</organism>
<dbReference type="Proteomes" id="UP001499974">
    <property type="component" value="Unassembled WGS sequence"/>
</dbReference>
<dbReference type="RefSeq" id="WP_345521583.1">
    <property type="nucleotide sequence ID" value="NZ_BAABKM010000002.1"/>
</dbReference>
<reference evidence="3" key="1">
    <citation type="journal article" date="2019" name="Int. J. Syst. Evol. Microbiol.">
        <title>The Global Catalogue of Microorganisms (GCM) 10K type strain sequencing project: providing services to taxonomists for standard genome sequencing and annotation.</title>
        <authorList>
            <consortium name="The Broad Institute Genomics Platform"/>
            <consortium name="The Broad Institute Genome Sequencing Center for Infectious Disease"/>
            <person name="Wu L."/>
            <person name="Ma J."/>
        </authorList>
    </citation>
    <scope>NUCLEOTIDE SEQUENCE [LARGE SCALE GENOMIC DNA]</scope>
    <source>
        <strain evidence="3">JCM 18531</strain>
    </source>
</reference>
<keyword evidence="1" id="KW-0812">Transmembrane</keyword>
<evidence type="ECO:0000313" key="2">
    <source>
        <dbReference type="EMBL" id="GAA4705806.1"/>
    </source>
</evidence>